<dbReference type="GO" id="GO:0006018">
    <property type="term" value="P:2-deoxyribose 1-phosphate catabolic process"/>
    <property type="evidence" value="ECO:0007669"/>
    <property type="project" value="UniProtKB-UniRule"/>
</dbReference>
<evidence type="ECO:0000313" key="8">
    <source>
        <dbReference type="EMBL" id="HGK63424.1"/>
    </source>
</evidence>
<sequence length="226" mass="25066">MNEIKDFNKYIDHTILRPEATKKEVIEACEEAIKYNFATCFVLPCYLSLAKSILKGSGVKLGAPISFPFGYQDTEIKVWETKKAIEAGADEIDMVINISYLKSQEYNLVLEDISKVVSAARPLGVKVIVETCYLTKEEKIKILDIAIKAGAEYIKTSTGFGPKGAELGDVRLFKELGKDKIKIKASGGIRSYLQAKDFILAGAARIGTSAGVKIMKEYLELIRREK</sequence>
<organism evidence="8">
    <name type="scientific">candidate division WOR-3 bacterium</name>
    <dbReference type="NCBI Taxonomy" id="2052148"/>
    <lineage>
        <taxon>Bacteria</taxon>
        <taxon>Bacteria division WOR-3</taxon>
    </lineage>
</organism>
<gene>
    <name evidence="7 8" type="primary">deoC</name>
    <name evidence="8" type="ORF">ENU74_02345</name>
</gene>
<dbReference type="GO" id="GO:0004139">
    <property type="term" value="F:deoxyribose-phosphate aldolase activity"/>
    <property type="evidence" value="ECO:0007669"/>
    <property type="project" value="UniProtKB-UniRule"/>
</dbReference>
<evidence type="ECO:0000256" key="4">
    <source>
        <dbReference type="ARBA" id="ARBA00023270"/>
    </source>
</evidence>
<evidence type="ECO:0000256" key="7">
    <source>
        <dbReference type="HAMAP-Rule" id="MF_00114"/>
    </source>
</evidence>
<name>A0A7V3ZUG6_UNCW3</name>
<evidence type="ECO:0000256" key="1">
    <source>
        <dbReference type="ARBA" id="ARBA00010936"/>
    </source>
</evidence>
<dbReference type="EC" id="4.1.2.4" evidence="7"/>
<comment type="similarity">
    <text evidence="1 7">Belongs to the DeoC/FbaB aldolase family. DeoC type 1 subfamily.</text>
</comment>
<dbReference type="UniPathway" id="UPA00002">
    <property type="reaction ID" value="UER00468"/>
</dbReference>
<evidence type="ECO:0000256" key="3">
    <source>
        <dbReference type="ARBA" id="ARBA00023239"/>
    </source>
</evidence>
<dbReference type="InterPro" id="IPR028581">
    <property type="entry name" value="DeoC_typeI"/>
</dbReference>
<feature type="active site" description="Schiff-base intermediate with acetaldehyde" evidence="7">
    <location>
        <position position="155"/>
    </location>
</feature>
<accession>A0A7V3ZUG6</accession>
<comment type="function">
    <text evidence="6 7">Catalyzes a reversible aldol reaction between acetaldehyde and D-glyceraldehyde 3-phosphate to generate 2-deoxy-D-ribose 5-phosphate.</text>
</comment>
<dbReference type="HAMAP" id="MF_00114">
    <property type="entry name" value="DeoC_type1"/>
    <property type="match status" value="1"/>
</dbReference>
<dbReference type="InterPro" id="IPR013785">
    <property type="entry name" value="Aldolase_TIM"/>
</dbReference>
<dbReference type="FunFam" id="3.20.20.70:FF:000044">
    <property type="entry name" value="Deoxyribose-phosphate aldolase"/>
    <property type="match status" value="1"/>
</dbReference>
<dbReference type="InterPro" id="IPR011343">
    <property type="entry name" value="DeoC"/>
</dbReference>
<dbReference type="GO" id="GO:0005737">
    <property type="term" value="C:cytoplasm"/>
    <property type="evidence" value="ECO:0007669"/>
    <property type="project" value="UniProtKB-SubCell"/>
</dbReference>
<evidence type="ECO:0000256" key="2">
    <source>
        <dbReference type="ARBA" id="ARBA00022490"/>
    </source>
</evidence>
<proteinExistence type="inferred from homology"/>
<dbReference type="CDD" id="cd00959">
    <property type="entry name" value="DeoC"/>
    <property type="match status" value="1"/>
</dbReference>
<dbReference type="NCBIfam" id="TIGR00126">
    <property type="entry name" value="deoC"/>
    <property type="match status" value="1"/>
</dbReference>
<comment type="pathway">
    <text evidence="7">Carbohydrate degradation; 2-deoxy-D-ribose 1-phosphate degradation; D-glyceraldehyde 3-phosphate and acetaldehyde from 2-deoxy-alpha-D-ribose 1-phosphate: step 2/2.</text>
</comment>
<dbReference type="GO" id="GO:0016052">
    <property type="term" value="P:carbohydrate catabolic process"/>
    <property type="evidence" value="ECO:0007669"/>
    <property type="project" value="TreeGrafter"/>
</dbReference>
<keyword evidence="3 7" id="KW-0456">Lyase</keyword>
<dbReference type="SMART" id="SM01133">
    <property type="entry name" value="DeoC"/>
    <property type="match status" value="1"/>
</dbReference>
<protein>
    <recommendedName>
        <fullName evidence="7">Deoxyribose-phosphate aldolase</fullName>
        <shortName evidence="7">DERA</shortName>
        <ecNumber evidence="7">4.1.2.4</ecNumber>
    </recommendedName>
    <alternativeName>
        <fullName evidence="7">2-deoxy-D-ribose 5-phosphate aldolase</fullName>
    </alternativeName>
    <alternativeName>
        <fullName evidence="7">Phosphodeoxyriboaldolase</fullName>
        <shortName evidence="7">Deoxyriboaldolase</shortName>
    </alternativeName>
</protein>
<evidence type="ECO:0000256" key="6">
    <source>
        <dbReference type="ARBA" id="ARBA00056337"/>
    </source>
</evidence>
<comment type="caution">
    <text evidence="8">The sequence shown here is derived from an EMBL/GenBank/DDBJ whole genome shotgun (WGS) entry which is preliminary data.</text>
</comment>
<keyword evidence="2 7" id="KW-0963">Cytoplasm</keyword>
<dbReference type="AlphaFoldDB" id="A0A7V3ZUG6"/>
<dbReference type="SUPFAM" id="SSF51569">
    <property type="entry name" value="Aldolase"/>
    <property type="match status" value="1"/>
</dbReference>
<dbReference type="PANTHER" id="PTHR10889:SF1">
    <property type="entry name" value="DEOXYRIBOSE-PHOSPHATE ALDOLASE"/>
    <property type="match status" value="1"/>
</dbReference>
<dbReference type="GO" id="GO:0009264">
    <property type="term" value="P:deoxyribonucleotide catabolic process"/>
    <property type="evidence" value="ECO:0007669"/>
    <property type="project" value="UniProtKB-UniRule"/>
</dbReference>
<keyword evidence="4 7" id="KW-0704">Schiff base</keyword>
<comment type="catalytic activity">
    <reaction evidence="5 7">
        <text>2-deoxy-D-ribose 5-phosphate = D-glyceraldehyde 3-phosphate + acetaldehyde</text>
        <dbReference type="Rhea" id="RHEA:12821"/>
        <dbReference type="ChEBI" id="CHEBI:15343"/>
        <dbReference type="ChEBI" id="CHEBI:59776"/>
        <dbReference type="ChEBI" id="CHEBI:62877"/>
        <dbReference type="EC" id="4.1.2.4"/>
    </reaction>
</comment>
<reference evidence="8" key="1">
    <citation type="journal article" date="2020" name="mSystems">
        <title>Genome- and Community-Level Interaction Insights into Carbon Utilization and Element Cycling Functions of Hydrothermarchaeota in Hydrothermal Sediment.</title>
        <authorList>
            <person name="Zhou Z."/>
            <person name="Liu Y."/>
            <person name="Xu W."/>
            <person name="Pan J."/>
            <person name="Luo Z.H."/>
            <person name="Li M."/>
        </authorList>
    </citation>
    <scope>NUCLEOTIDE SEQUENCE [LARGE SCALE GENOMIC DNA]</scope>
    <source>
        <strain evidence="8">SpSt-697</strain>
    </source>
</reference>
<evidence type="ECO:0000256" key="5">
    <source>
        <dbReference type="ARBA" id="ARBA00048791"/>
    </source>
</evidence>
<comment type="subcellular location">
    <subcellularLocation>
        <location evidence="7">Cytoplasm</location>
    </subcellularLocation>
</comment>
<dbReference type="InterPro" id="IPR002915">
    <property type="entry name" value="DeoC/FbaB/LacD_aldolase"/>
</dbReference>
<dbReference type="Gene3D" id="3.20.20.70">
    <property type="entry name" value="Aldolase class I"/>
    <property type="match status" value="1"/>
</dbReference>
<dbReference type="PIRSF" id="PIRSF001357">
    <property type="entry name" value="DeoC"/>
    <property type="match status" value="1"/>
</dbReference>
<feature type="active site" description="Proton donor/acceptor" evidence="7">
    <location>
        <position position="184"/>
    </location>
</feature>
<dbReference type="EMBL" id="DTDR01000062">
    <property type="protein sequence ID" value="HGK63424.1"/>
    <property type="molecule type" value="Genomic_DNA"/>
</dbReference>
<dbReference type="PANTHER" id="PTHR10889">
    <property type="entry name" value="DEOXYRIBOSE-PHOSPHATE ALDOLASE"/>
    <property type="match status" value="1"/>
</dbReference>
<dbReference type="Pfam" id="PF01791">
    <property type="entry name" value="DeoC"/>
    <property type="match status" value="1"/>
</dbReference>
<feature type="active site" description="Proton donor/acceptor" evidence="7">
    <location>
        <position position="93"/>
    </location>
</feature>